<dbReference type="EMBL" id="JAPXFL010000009">
    <property type="protein sequence ID" value="KAK9502002.1"/>
    <property type="molecule type" value="Genomic_DNA"/>
</dbReference>
<sequence>MLDQDTRYNFEKDYTSETFPTCDSLISFVECKCKILQINSVSGGNSSKSSSSPARNSKAPKNTSSKVKLHSFVGSNVDSCLSCSKLSSRNIADKCWE</sequence>
<dbReference type="AlphaFoldDB" id="A0AAW1CZG0"/>
<evidence type="ECO:0000313" key="2">
    <source>
        <dbReference type="EMBL" id="KAK9502002.1"/>
    </source>
</evidence>
<evidence type="ECO:0000313" key="3">
    <source>
        <dbReference type="Proteomes" id="UP001461498"/>
    </source>
</evidence>
<name>A0AAW1CZG0_9HEMI</name>
<feature type="compositionally biased region" description="Low complexity" evidence="1">
    <location>
        <begin position="40"/>
        <end position="60"/>
    </location>
</feature>
<gene>
    <name evidence="2" type="ORF">O3M35_012616</name>
</gene>
<protein>
    <submittedName>
        <fullName evidence="2">Uncharacterized protein</fullName>
    </submittedName>
</protein>
<dbReference type="Proteomes" id="UP001461498">
    <property type="component" value="Unassembled WGS sequence"/>
</dbReference>
<keyword evidence="3" id="KW-1185">Reference proteome</keyword>
<comment type="caution">
    <text evidence="2">The sequence shown here is derived from an EMBL/GenBank/DDBJ whole genome shotgun (WGS) entry which is preliminary data.</text>
</comment>
<organism evidence="2 3">
    <name type="scientific">Rhynocoris fuscipes</name>
    <dbReference type="NCBI Taxonomy" id="488301"/>
    <lineage>
        <taxon>Eukaryota</taxon>
        <taxon>Metazoa</taxon>
        <taxon>Ecdysozoa</taxon>
        <taxon>Arthropoda</taxon>
        <taxon>Hexapoda</taxon>
        <taxon>Insecta</taxon>
        <taxon>Pterygota</taxon>
        <taxon>Neoptera</taxon>
        <taxon>Paraneoptera</taxon>
        <taxon>Hemiptera</taxon>
        <taxon>Heteroptera</taxon>
        <taxon>Panheteroptera</taxon>
        <taxon>Cimicomorpha</taxon>
        <taxon>Reduviidae</taxon>
        <taxon>Harpactorinae</taxon>
        <taxon>Harpactorini</taxon>
        <taxon>Rhynocoris</taxon>
    </lineage>
</organism>
<evidence type="ECO:0000256" key="1">
    <source>
        <dbReference type="SAM" id="MobiDB-lite"/>
    </source>
</evidence>
<feature type="region of interest" description="Disordered" evidence="1">
    <location>
        <begin position="40"/>
        <end position="66"/>
    </location>
</feature>
<accession>A0AAW1CZG0</accession>
<reference evidence="2 3" key="1">
    <citation type="submission" date="2022-12" db="EMBL/GenBank/DDBJ databases">
        <title>Chromosome-level genome assembly of true bugs.</title>
        <authorList>
            <person name="Ma L."/>
            <person name="Li H."/>
        </authorList>
    </citation>
    <scope>NUCLEOTIDE SEQUENCE [LARGE SCALE GENOMIC DNA]</scope>
    <source>
        <strain evidence="2">Lab_2022b</strain>
    </source>
</reference>
<proteinExistence type="predicted"/>